<evidence type="ECO:0000256" key="1">
    <source>
        <dbReference type="SAM" id="MobiDB-lite"/>
    </source>
</evidence>
<feature type="region of interest" description="Disordered" evidence="1">
    <location>
        <begin position="616"/>
        <end position="641"/>
    </location>
</feature>
<feature type="transmembrane region" description="Helical" evidence="2">
    <location>
        <begin position="700"/>
        <end position="720"/>
    </location>
</feature>
<gene>
    <name evidence="3" type="ORF">Q5761_05420</name>
</gene>
<evidence type="ECO:0008006" key="5">
    <source>
        <dbReference type="Google" id="ProtNLM"/>
    </source>
</evidence>
<feature type="transmembrane region" description="Helical" evidence="2">
    <location>
        <begin position="821"/>
        <end position="839"/>
    </location>
</feature>
<name>A0ABZ0QSM3_9FIRM</name>
<keyword evidence="2" id="KW-1133">Transmembrane helix</keyword>
<organism evidence="3 4">
    <name type="scientific">Thermaerobacter composti</name>
    <dbReference type="NCBI Taxonomy" id="554949"/>
    <lineage>
        <taxon>Bacteria</taxon>
        <taxon>Bacillati</taxon>
        <taxon>Bacillota</taxon>
        <taxon>Clostridia</taxon>
        <taxon>Eubacteriales</taxon>
        <taxon>Clostridiales Family XVII. Incertae Sedis</taxon>
        <taxon>Thermaerobacter</taxon>
    </lineage>
</organism>
<dbReference type="EMBL" id="CP132508">
    <property type="protein sequence ID" value="WPD20078.1"/>
    <property type="molecule type" value="Genomic_DNA"/>
</dbReference>
<evidence type="ECO:0000313" key="3">
    <source>
        <dbReference type="EMBL" id="WPD20078.1"/>
    </source>
</evidence>
<feature type="transmembrane region" description="Helical" evidence="2">
    <location>
        <begin position="766"/>
        <end position="786"/>
    </location>
</feature>
<reference evidence="3 4" key="1">
    <citation type="submission" date="2023-08" db="EMBL/GenBank/DDBJ databases">
        <title>Genome sequence of Thermaerobacter compostii strain Ins1, a spore-forming filamentous bacterium isolated from a deep geothermal reservoir.</title>
        <authorList>
            <person name="Bregnard D."/>
            <person name="Gonzalez D."/>
            <person name="Junier P."/>
        </authorList>
    </citation>
    <scope>NUCLEOTIDE SEQUENCE [LARGE SCALE GENOMIC DNA]</scope>
    <source>
        <strain evidence="3 4">Ins1</strain>
    </source>
</reference>
<accession>A0ABZ0QSM3</accession>
<feature type="transmembrane region" description="Helical" evidence="2">
    <location>
        <begin position="593"/>
        <end position="611"/>
    </location>
</feature>
<feature type="transmembrane region" description="Helical" evidence="2">
    <location>
        <begin position="494"/>
        <end position="511"/>
    </location>
</feature>
<proteinExistence type="predicted"/>
<feature type="transmembrane region" description="Helical" evidence="2">
    <location>
        <begin position="517"/>
        <end position="536"/>
    </location>
</feature>
<keyword evidence="4" id="KW-1185">Reference proteome</keyword>
<evidence type="ECO:0000313" key="4">
    <source>
        <dbReference type="Proteomes" id="UP001304683"/>
    </source>
</evidence>
<feature type="transmembrane region" description="Helical" evidence="2">
    <location>
        <begin position="461"/>
        <end position="482"/>
    </location>
</feature>
<evidence type="ECO:0000256" key="2">
    <source>
        <dbReference type="SAM" id="Phobius"/>
    </source>
</evidence>
<keyword evidence="2" id="KW-0472">Membrane</keyword>
<dbReference type="RefSeq" id="WP_318751476.1">
    <property type="nucleotide sequence ID" value="NZ_CP132508.1"/>
</dbReference>
<feature type="transmembrane region" description="Helical" evidence="2">
    <location>
        <begin position="798"/>
        <end position="815"/>
    </location>
</feature>
<feature type="transmembrane region" description="Helical" evidence="2">
    <location>
        <begin position="548"/>
        <end position="573"/>
    </location>
</feature>
<dbReference type="Proteomes" id="UP001304683">
    <property type="component" value="Chromosome"/>
</dbReference>
<protein>
    <recommendedName>
        <fullName evidence="5">Phosphoglyceromutase</fullName>
    </recommendedName>
</protein>
<sequence>MRATRTEGTRAHATGPKTLAVAAVALALVAATVAAGHGLAAALGGAGRLAIGEGRPWVAPADPPGVPSPRRTVTVVAAPGLDLDLLRQLAAADPTWRELLRNAAVGLMTSHTGGYYGREAGYLTLGAGARAVSGPTAGWVLPGDQVLEPGTAAGLFDRWWPPREAPWPGAAIPAARAGDAGAARTAGAADDGLVPVVHWGWQALRRANEDLDHPVPLGSLATALHRAGMAVAVLGNADLPGGPWAVARRGAVLIAADQRGWVDLGLIDGRSLEPDASFPGGWRTRWEAVLTGWAAARRHASLIVIEAGDLGRLEDLAPTLTPEGLEAARRSAGARLGRALAALQAALGPEDRLVLLNPAPRDEARAAGETLLPVATWGAGPGLLTSPSTRRAGLVVNTDVAPSIAAHLGAPPHPAWVGRPWAVVPPGDGPAAASAGSPGGALDALDRLDLAMVANYQRRAAFIRLFVGAGLVLCAGPLVALWRRSRRLERWSRWLLALAAFPLANLLLPAWPTGPGWSWWSGAPSVVLAAGLALAAAAAARRLTANPVAAFGAVGAWTVAVVVADLLAGGWLAQLTPFGYSPIGGARYYGLGNEYMGVLIGAAAVAAAAWAEGRRRQHGGREAGGGTAPAPPEPSRRGLAAGGTAAASRAVPLSLAAVALLLADPRQGSNFGGALSAAVAACGPTLAASLAAHRSLRRRAGAVLVLLAVPVGVGLLMALLDRQMGMGASHVLTTWEQVRGVGPEALADVVARKVAMNLRLMRYTNWSYLFVMLVFVYAFVIYRRAAVIRRLERRVPEAVRGLAAVGAGSLAALVLNDSGIVAAATTLVYGATLLLALVAGEAGADPPGRGPVEPAPRC</sequence>
<keyword evidence="2" id="KW-0812">Transmembrane</keyword>